<sequence>MKRQSISSRINLILGFISIVILIFSFTVIYLSSKINTATEQVADYDLPEALNSLAMLEELGDMNSNLLEYLLGEEEEQQEYFNNYAELVRFRNLIPKDIKEQNTLERVVRLVEGHKQKAISQVFEVYFPSKERRAAKQIDDLLKNVGMPLEALLDQMKEEEISDVGSTNNPQDVINDDLPGVRFYLELTDEAGDMLADLNRFVLADASAKREFFANALQFETYLAQLKPLEQKPQEIIHINEIERLFNELKAGGTNIFEHYQTQNKISATKAIDDLEHQIFNEAEKILDNLSGNARKEAIKSMDDLSRISSNISLILLVSTLLIISLVVSMIVITRRTIFNPLAEVTMTIERLRRGERDFELTSFNRNDELTDILSNLQLFQTELAELDELRSNEQKIQSELLVERDNATQSFQQLQETQTKLIATEKMASLGTLVAGVAHEVNTPLGVSVTMASTLTSNLTDFLEEVKSGVLNRSKLETFEVESMRSLELLENSLQHAAQLIHSFKQVAVDQTSNKRREFNLYETLNEIAQTLHHKIKRTNIKYSIKGSKDITLDSFPGPLGQVITNLFNNAMLHGFEGKDSGEIQIRFDLIGNEVKLLFSDNGNGVEDKNIKKLFDPFFTTKLGRGGSGLGLNIVHSIVTNLMGGEISVESRIGTTFELKLPLITPQQKENTYE</sequence>
<dbReference type="SMART" id="SM00387">
    <property type="entry name" value="HATPase_c"/>
    <property type="match status" value="1"/>
</dbReference>
<dbReference type="HOGENOM" id="CLU_413250_0_0_6"/>
<feature type="domain" description="Histidine kinase" evidence="8">
    <location>
        <begin position="438"/>
        <end position="667"/>
    </location>
</feature>
<evidence type="ECO:0000256" key="2">
    <source>
        <dbReference type="ARBA" id="ARBA00004370"/>
    </source>
</evidence>
<dbReference type="STRING" id="80852.AWOD_I_1397"/>
<feature type="domain" description="HAMP" evidence="9">
    <location>
        <begin position="337"/>
        <end position="390"/>
    </location>
</feature>
<comment type="subcellular location">
    <subcellularLocation>
        <location evidence="2">Membrane</location>
    </subcellularLocation>
</comment>
<keyword evidence="7" id="KW-0812">Transmembrane</keyword>
<dbReference type="GO" id="GO:0016020">
    <property type="term" value="C:membrane"/>
    <property type="evidence" value="ECO:0007669"/>
    <property type="project" value="UniProtKB-SubCell"/>
</dbReference>
<dbReference type="Gene3D" id="6.10.340.10">
    <property type="match status" value="1"/>
</dbReference>
<dbReference type="EMBL" id="LN554846">
    <property type="protein sequence ID" value="CED71474.1"/>
    <property type="molecule type" value="Genomic_DNA"/>
</dbReference>
<keyword evidence="5 10" id="KW-0808">Transferase</keyword>
<dbReference type="InterPro" id="IPR003594">
    <property type="entry name" value="HATPase_dom"/>
</dbReference>
<dbReference type="AlphaFoldDB" id="A0A090KIU9"/>
<evidence type="ECO:0000256" key="5">
    <source>
        <dbReference type="ARBA" id="ARBA00022679"/>
    </source>
</evidence>
<dbReference type="SUPFAM" id="SSF47384">
    <property type="entry name" value="Homodimeric domain of signal transducing histidine kinase"/>
    <property type="match status" value="1"/>
</dbReference>
<keyword evidence="4" id="KW-0597">Phosphoprotein</keyword>
<dbReference type="Pfam" id="PF02518">
    <property type="entry name" value="HATPase_c"/>
    <property type="match status" value="1"/>
</dbReference>
<dbReference type="SUPFAM" id="SSF55874">
    <property type="entry name" value="ATPase domain of HSP90 chaperone/DNA topoisomerase II/histidine kinase"/>
    <property type="match status" value="1"/>
</dbReference>
<evidence type="ECO:0000256" key="6">
    <source>
        <dbReference type="ARBA" id="ARBA00022777"/>
    </source>
</evidence>
<evidence type="ECO:0000256" key="4">
    <source>
        <dbReference type="ARBA" id="ARBA00022553"/>
    </source>
</evidence>
<dbReference type="SUPFAM" id="SSF158472">
    <property type="entry name" value="HAMP domain-like"/>
    <property type="match status" value="1"/>
</dbReference>
<feature type="transmembrane region" description="Helical" evidence="7">
    <location>
        <begin position="313"/>
        <end position="334"/>
    </location>
</feature>
<dbReference type="EC" id="2.7.13.3" evidence="3"/>
<evidence type="ECO:0000256" key="1">
    <source>
        <dbReference type="ARBA" id="ARBA00000085"/>
    </source>
</evidence>
<evidence type="ECO:0000313" key="11">
    <source>
        <dbReference type="Proteomes" id="UP000032427"/>
    </source>
</evidence>
<name>A0A090KIU9_9GAMM</name>
<keyword evidence="7" id="KW-1133">Transmembrane helix</keyword>
<proteinExistence type="predicted"/>
<dbReference type="KEGG" id="awd:AWOD_I_1397"/>
<dbReference type="PANTHER" id="PTHR43065">
    <property type="entry name" value="SENSOR HISTIDINE KINASE"/>
    <property type="match status" value="1"/>
</dbReference>
<dbReference type="InterPro" id="IPR036097">
    <property type="entry name" value="HisK_dim/P_sf"/>
</dbReference>
<organism evidence="10 11">
    <name type="scientific">Aliivibrio wodanis</name>
    <dbReference type="NCBI Taxonomy" id="80852"/>
    <lineage>
        <taxon>Bacteria</taxon>
        <taxon>Pseudomonadati</taxon>
        <taxon>Pseudomonadota</taxon>
        <taxon>Gammaproteobacteria</taxon>
        <taxon>Vibrionales</taxon>
        <taxon>Vibrionaceae</taxon>
        <taxon>Aliivibrio</taxon>
    </lineage>
</organism>
<dbReference type="PROSITE" id="PS50109">
    <property type="entry name" value="HIS_KIN"/>
    <property type="match status" value="1"/>
</dbReference>
<comment type="catalytic activity">
    <reaction evidence="1">
        <text>ATP + protein L-histidine = ADP + protein N-phospho-L-histidine.</text>
        <dbReference type="EC" id="2.7.13.3"/>
    </reaction>
</comment>
<dbReference type="InterPro" id="IPR003661">
    <property type="entry name" value="HisK_dim/P_dom"/>
</dbReference>
<dbReference type="OrthoDB" id="9795078at2"/>
<evidence type="ECO:0000313" key="10">
    <source>
        <dbReference type="EMBL" id="CED71474.1"/>
    </source>
</evidence>
<accession>A0A090KIU9</accession>
<dbReference type="GO" id="GO:0000155">
    <property type="term" value="F:phosphorelay sensor kinase activity"/>
    <property type="evidence" value="ECO:0007669"/>
    <property type="project" value="InterPro"/>
</dbReference>
<dbReference type="PRINTS" id="PR00344">
    <property type="entry name" value="BCTRLSENSOR"/>
</dbReference>
<keyword evidence="6 10" id="KW-0418">Kinase</keyword>
<reference evidence="11" key="1">
    <citation type="submission" date="2014-09" db="EMBL/GenBank/DDBJ databases">
        <authorList>
            <person name="Hjerde E."/>
        </authorList>
    </citation>
    <scope>NUCLEOTIDE SEQUENCE [LARGE SCALE GENOMIC DNA]</scope>
    <source>
        <strain evidence="11">06/09/139</strain>
    </source>
</reference>
<feature type="transmembrane region" description="Helical" evidence="7">
    <location>
        <begin position="12"/>
        <end position="31"/>
    </location>
</feature>
<dbReference type="InterPro" id="IPR005467">
    <property type="entry name" value="His_kinase_dom"/>
</dbReference>
<evidence type="ECO:0000256" key="3">
    <source>
        <dbReference type="ARBA" id="ARBA00012438"/>
    </source>
</evidence>
<evidence type="ECO:0000259" key="8">
    <source>
        <dbReference type="PROSITE" id="PS50109"/>
    </source>
</evidence>
<evidence type="ECO:0000259" key="9">
    <source>
        <dbReference type="PROSITE" id="PS50885"/>
    </source>
</evidence>
<dbReference type="InterPro" id="IPR036890">
    <property type="entry name" value="HATPase_C_sf"/>
</dbReference>
<dbReference type="PANTHER" id="PTHR43065:SF47">
    <property type="match status" value="1"/>
</dbReference>
<dbReference type="PATRIC" id="fig|80852.17.peg.1435"/>
<evidence type="ECO:0000256" key="7">
    <source>
        <dbReference type="SAM" id="Phobius"/>
    </source>
</evidence>
<keyword evidence="7" id="KW-0472">Membrane</keyword>
<dbReference type="Proteomes" id="UP000032427">
    <property type="component" value="Chromosome 1"/>
</dbReference>
<gene>
    <name evidence="10" type="ORF">AWOD_I_1397</name>
</gene>
<keyword evidence="11" id="KW-1185">Reference proteome</keyword>
<dbReference type="InterPro" id="IPR003660">
    <property type="entry name" value="HAMP_dom"/>
</dbReference>
<dbReference type="Gene3D" id="3.30.565.10">
    <property type="entry name" value="Histidine kinase-like ATPase, C-terminal domain"/>
    <property type="match status" value="1"/>
</dbReference>
<protein>
    <recommendedName>
        <fullName evidence="3">histidine kinase</fullName>
        <ecNumber evidence="3">2.7.13.3</ecNumber>
    </recommendedName>
</protein>
<dbReference type="InterPro" id="IPR004358">
    <property type="entry name" value="Sig_transdc_His_kin-like_C"/>
</dbReference>
<dbReference type="SMART" id="SM00388">
    <property type="entry name" value="HisKA"/>
    <property type="match status" value="1"/>
</dbReference>
<dbReference type="Gene3D" id="1.10.287.130">
    <property type="match status" value="1"/>
</dbReference>
<dbReference type="PROSITE" id="PS50885">
    <property type="entry name" value="HAMP"/>
    <property type="match status" value="1"/>
</dbReference>